<evidence type="ECO:0000313" key="3">
    <source>
        <dbReference type="EMBL" id="SCX62721.1"/>
    </source>
</evidence>
<name>A0A1G4ZAM7_9ENTR</name>
<evidence type="ECO:0000256" key="1">
    <source>
        <dbReference type="SAM" id="Phobius"/>
    </source>
</evidence>
<dbReference type="InterPro" id="IPR057522">
    <property type="entry name" value="HofO_C"/>
</dbReference>
<feature type="transmembrane region" description="Helical" evidence="1">
    <location>
        <begin position="12"/>
        <end position="34"/>
    </location>
</feature>
<proteinExistence type="predicted"/>
<dbReference type="EMBL" id="FMUI01000020">
    <property type="protein sequence ID" value="SCX62721.1"/>
    <property type="molecule type" value="Genomic_DNA"/>
</dbReference>
<keyword evidence="1" id="KW-0812">Transmembrane</keyword>
<organism evidence="3 4">
    <name type="scientific">Kosakonia sacchari</name>
    <dbReference type="NCBI Taxonomy" id="1158459"/>
    <lineage>
        <taxon>Bacteria</taxon>
        <taxon>Pseudomonadati</taxon>
        <taxon>Pseudomonadota</taxon>
        <taxon>Gammaproteobacteria</taxon>
        <taxon>Enterobacterales</taxon>
        <taxon>Enterobacteriaceae</taxon>
        <taxon>Kosakonia</taxon>
    </lineage>
</organism>
<evidence type="ECO:0000259" key="2">
    <source>
        <dbReference type="Pfam" id="PF25319"/>
    </source>
</evidence>
<feature type="domain" description="DNA utilization protein HofO C-terminal" evidence="2">
    <location>
        <begin position="81"/>
        <end position="149"/>
    </location>
</feature>
<protein>
    <submittedName>
        <fullName evidence="3">Pilus assembly protein HofO</fullName>
    </submittedName>
</protein>
<gene>
    <name evidence="3" type="ORF">SAMN02927897_04371</name>
</gene>
<dbReference type="Proteomes" id="UP000183569">
    <property type="component" value="Unassembled WGS sequence"/>
</dbReference>
<keyword evidence="1" id="KW-0472">Membrane</keyword>
<comment type="caution">
    <text evidence="3">The sequence shown here is derived from an EMBL/GenBank/DDBJ whole genome shotgun (WGS) entry which is preliminary data.</text>
</comment>
<dbReference type="Pfam" id="PF25319">
    <property type="entry name" value="HofO"/>
    <property type="match status" value="1"/>
</dbReference>
<dbReference type="AlphaFoldDB" id="A0A1G4ZAM7"/>
<evidence type="ECO:0000313" key="4">
    <source>
        <dbReference type="Proteomes" id="UP000183569"/>
    </source>
</evidence>
<accession>A0A1G4ZAM7</accession>
<sequence>MLNPDVWFALSLRTRVLCWLLSLLCALALLWWLAISPVKETELRLVAQQQQQRTKLRTQWQKLHALVPPSESLTLPEIQAFSPLDFQSQGRQLARWQPAQGGGELVLETGWKGVVETFSLLTERGMQVPAFSLMAGEGTLNFTLRVEQDNAN</sequence>
<keyword evidence="1" id="KW-1133">Transmembrane helix</keyword>
<reference evidence="3 4" key="1">
    <citation type="submission" date="2016-10" db="EMBL/GenBank/DDBJ databases">
        <authorList>
            <person name="Varghese N."/>
            <person name="Submissions S."/>
        </authorList>
    </citation>
    <scope>NUCLEOTIDE SEQUENCE [LARGE SCALE GENOMIC DNA]</scope>
    <source>
        <strain evidence="3 4">CGMCC 1.12102</strain>
    </source>
</reference>